<reference evidence="2 3" key="1">
    <citation type="journal article" date="2008" name="Nature">
        <title>The genome of Laccaria bicolor provides insights into mycorrhizal symbiosis.</title>
        <authorList>
            <person name="Martin F."/>
            <person name="Aerts A."/>
            <person name="Ahren D."/>
            <person name="Brun A."/>
            <person name="Danchin E.G.J."/>
            <person name="Duchaussoy F."/>
            <person name="Gibon J."/>
            <person name="Kohler A."/>
            <person name="Lindquist E."/>
            <person name="Pereda V."/>
            <person name="Salamov A."/>
            <person name="Shapiro H.J."/>
            <person name="Wuyts J."/>
            <person name="Blaudez D."/>
            <person name="Buee M."/>
            <person name="Brokstein P."/>
            <person name="Canbaeck B."/>
            <person name="Cohen D."/>
            <person name="Courty P.E."/>
            <person name="Coutinho P.M."/>
            <person name="Delaruelle C."/>
            <person name="Detter J.C."/>
            <person name="Deveau A."/>
            <person name="DiFazio S."/>
            <person name="Duplessis S."/>
            <person name="Fraissinet-Tachet L."/>
            <person name="Lucic E."/>
            <person name="Frey-Klett P."/>
            <person name="Fourrey C."/>
            <person name="Feussner I."/>
            <person name="Gay G."/>
            <person name="Grimwood J."/>
            <person name="Hoegger P.J."/>
            <person name="Jain P."/>
            <person name="Kilaru S."/>
            <person name="Labbe J."/>
            <person name="Lin Y.C."/>
            <person name="Legue V."/>
            <person name="Le Tacon F."/>
            <person name="Marmeisse R."/>
            <person name="Melayah D."/>
            <person name="Montanini B."/>
            <person name="Muratet M."/>
            <person name="Nehls U."/>
            <person name="Niculita-Hirzel H."/>
            <person name="Oudot-Le Secq M.P."/>
            <person name="Peter M."/>
            <person name="Quesneville H."/>
            <person name="Rajashekar B."/>
            <person name="Reich M."/>
            <person name="Rouhier N."/>
            <person name="Schmutz J."/>
            <person name="Yin T."/>
            <person name="Chalot M."/>
            <person name="Henrissat B."/>
            <person name="Kuees U."/>
            <person name="Lucas S."/>
            <person name="Van de Peer Y."/>
            <person name="Podila G.K."/>
            <person name="Polle A."/>
            <person name="Pukkila P.J."/>
            <person name="Richardson P.M."/>
            <person name="Rouze P."/>
            <person name="Sanders I.R."/>
            <person name="Stajich J.E."/>
            <person name="Tunlid A."/>
            <person name="Tuskan G."/>
            <person name="Grigoriev I.V."/>
        </authorList>
    </citation>
    <scope>NUCLEOTIDE SEQUENCE [LARGE SCALE GENOMIC DNA]</scope>
    <source>
        <strain evidence="3">S238N-H82 / ATCC MYA-4686</strain>
    </source>
</reference>
<protein>
    <submittedName>
        <fullName evidence="2">Predicted protein</fullName>
    </submittedName>
</protein>
<organism evidence="3">
    <name type="scientific">Laccaria bicolor (strain S238N-H82 / ATCC MYA-4686)</name>
    <name type="common">Bicoloured deceiver</name>
    <name type="synonym">Laccaria laccata var. bicolor</name>
    <dbReference type="NCBI Taxonomy" id="486041"/>
    <lineage>
        <taxon>Eukaryota</taxon>
        <taxon>Fungi</taxon>
        <taxon>Dikarya</taxon>
        <taxon>Basidiomycota</taxon>
        <taxon>Agaricomycotina</taxon>
        <taxon>Agaricomycetes</taxon>
        <taxon>Agaricomycetidae</taxon>
        <taxon>Agaricales</taxon>
        <taxon>Agaricineae</taxon>
        <taxon>Hydnangiaceae</taxon>
        <taxon>Laccaria</taxon>
    </lineage>
</organism>
<dbReference type="Proteomes" id="UP000001194">
    <property type="component" value="Unassembled WGS sequence"/>
</dbReference>
<dbReference type="KEGG" id="lbc:LACBIDRAFT_329320"/>
<proteinExistence type="predicted"/>
<dbReference type="HOGENOM" id="CLU_783182_0_0_1"/>
<evidence type="ECO:0000313" key="3">
    <source>
        <dbReference type="Proteomes" id="UP000001194"/>
    </source>
</evidence>
<dbReference type="InParanoid" id="B0DHN7"/>
<dbReference type="EMBL" id="DS547111">
    <property type="protein sequence ID" value="EDR05866.1"/>
    <property type="molecule type" value="Genomic_DNA"/>
</dbReference>
<name>B0DHN7_LACBS</name>
<keyword evidence="3" id="KW-1185">Reference proteome</keyword>
<evidence type="ECO:0000256" key="1">
    <source>
        <dbReference type="SAM" id="MobiDB-lite"/>
    </source>
</evidence>
<accession>B0DHN7</accession>
<dbReference type="GeneID" id="6079108"/>
<gene>
    <name evidence="2" type="ORF">LACBIDRAFT_329320</name>
</gene>
<dbReference type="RefSeq" id="XP_001883542.1">
    <property type="nucleotide sequence ID" value="XM_001883507.1"/>
</dbReference>
<sequence length="354" mass="39826">MSTRPPCCTDHGRTPPLIAHWALLVGDFYHELVRVSVRPPGRNSGNARYIAYRNGPRSELTNIWTYHPTGRPTGWNDAAIADGARSVIRGMRAEYHVLDNNCQHFVRNLSSLILGPQPPRRFYGAAGLFSMPLPALSQDEWIEDAARAEEEPSLCTVQDEDSDAVKEIKTFMDDVMAKLEVSEVNPVLLSRFSNEHSPPFARSAPSKTVTMTWGSVLHKSIEVNDTEKRRKAKSRDSSHISTRAIGEVNTKPNQKKDSQNAAAFPLLNEHLLPTTQNLRPLTIDRRQQASRLVAPHGKQAAVDNPCDPKETLIWTRERRRRSHEPDVVQKCGGCFRSQCSNTLIYRPGHRKTPM</sequence>
<feature type="region of interest" description="Disordered" evidence="1">
    <location>
        <begin position="224"/>
        <end position="258"/>
    </location>
</feature>
<feature type="compositionally biased region" description="Basic and acidic residues" evidence="1">
    <location>
        <begin position="224"/>
        <end position="238"/>
    </location>
</feature>
<dbReference type="OrthoDB" id="2592984at2759"/>
<evidence type="ECO:0000313" key="2">
    <source>
        <dbReference type="EMBL" id="EDR05866.1"/>
    </source>
</evidence>
<dbReference type="AlphaFoldDB" id="B0DHN7"/>